<feature type="transmembrane region" description="Helical" evidence="1">
    <location>
        <begin position="115"/>
        <end position="137"/>
    </location>
</feature>
<keyword evidence="1" id="KW-0472">Membrane</keyword>
<evidence type="ECO:0000313" key="2">
    <source>
        <dbReference type="EMBL" id="GJC88965.1"/>
    </source>
</evidence>
<accession>A0AA37GYC2</accession>
<gene>
    <name evidence="2" type="ORF">ColLi_11803</name>
</gene>
<keyword evidence="1" id="KW-1133">Transmembrane helix</keyword>
<reference evidence="2 3" key="1">
    <citation type="submission" date="2021-07" db="EMBL/GenBank/DDBJ databases">
        <title>Genome data of Colletotrichum spaethianum.</title>
        <authorList>
            <person name="Utami Y.D."/>
            <person name="Hiruma K."/>
        </authorList>
    </citation>
    <scope>NUCLEOTIDE SEQUENCE [LARGE SCALE GENOMIC DNA]</scope>
    <source>
        <strain evidence="2 3">MAFF 242679</strain>
    </source>
</reference>
<sequence>MGFGPGQHSLLYFSESGKILESHTLGVADWGTAVIAAPSAATPISPTDESKKEAVVSLIEPRNQDFTSVNFLIRAHGGATAWPKHQIASSSSRTIVTSVLTEEPFEDHHATQQSLLIADMVLCTIGGIDIASALGFIQKHARMSGRRGGVEQDEAVHLSLAR</sequence>
<evidence type="ECO:0000256" key="1">
    <source>
        <dbReference type="SAM" id="Phobius"/>
    </source>
</evidence>
<dbReference type="AlphaFoldDB" id="A0AA37GYC2"/>
<dbReference type="EMBL" id="BPPX01000036">
    <property type="protein sequence ID" value="GJC88965.1"/>
    <property type="molecule type" value="Genomic_DNA"/>
</dbReference>
<dbReference type="Proteomes" id="UP001055172">
    <property type="component" value="Unassembled WGS sequence"/>
</dbReference>
<evidence type="ECO:0000313" key="3">
    <source>
        <dbReference type="Proteomes" id="UP001055172"/>
    </source>
</evidence>
<name>A0AA37GYC2_9PEZI</name>
<keyword evidence="3" id="KW-1185">Reference proteome</keyword>
<organism evidence="2 3">
    <name type="scientific">Colletotrichum liriopes</name>
    <dbReference type="NCBI Taxonomy" id="708192"/>
    <lineage>
        <taxon>Eukaryota</taxon>
        <taxon>Fungi</taxon>
        <taxon>Dikarya</taxon>
        <taxon>Ascomycota</taxon>
        <taxon>Pezizomycotina</taxon>
        <taxon>Sordariomycetes</taxon>
        <taxon>Hypocreomycetidae</taxon>
        <taxon>Glomerellales</taxon>
        <taxon>Glomerellaceae</taxon>
        <taxon>Colletotrichum</taxon>
        <taxon>Colletotrichum spaethianum species complex</taxon>
    </lineage>
</organism>
<keyword evidence="1" id="KW-0812">Transmembrane</keyword>
<proteinExistence type="predicted"/>
<comment type="caution">
    <text evidence="2">The sequence shown here is derived from an EMBL/GenBank/DDBJ whole genome shotgun (WGS) entry which is preliminary data.</text>
</comment>
<protein>
    <submittedName>
        <fullName evidence="2">Uncharacterized protein</fullName>
    </submittedName>
</protein>